<dbReference type="AlphaFoldDB" id="A0AA88X6T8"/>
<dbReference type="PANTHER" id="PTHR21654:SF84">
    <property type="entry name" value="SI:DKEY-66I24.7"/>
    <property type="match status" value="1"/>
</dbReference>
<evidence type="ECO:0000313" key="8">
    <source>
        <dbReference type="EMBL" id="KAK3040599.1"/>
    </source>
</evidence>
<keyword evidence="3" id="KW-0238">DNA-binding</keyword>
<keyword evidence="5" id="KW-0539">Nucleus</keyword>
<dbReference type="PROSITE" id="PS50090">
    <property type="entry name" value="MYB_LIKE"/>
    <property type="match status" value="1"/>
</dbReference>
<comment type="subcellular location">
    <subcellularLocation>
        <location evidence="1">Nucleus</location>
    </subcellularLocation>
</comment>
<evidence type="ECO:0000256" key="5">
    <source>
        <dbReference type="ARBA" id="ARBA00023242"/>
    </source>
</evidence>
<dbReference type="PANTHER" id="PTHR21654">
    <property type="entry name" value="FI21293P1"/>
    <property type="match status" value="1"/>
</dbReference>
<evidence type="ECO:0000256" key="6">
    <source>
        <dbReference type="SAM" id="MobiDB-lite"/>
    </source>
</evidence>
<dbReference type="InterPro" id="IPR044822">
    <property type="entry name" value="Myb_DNA-bind_4"/>
</dbReference>
<evidence type="ECO:0000256" key="4">
    <source>
        <dbReference type="ARBA" id="ARBA00023163"/>
    </source>
</evidence>
<dbReference type="Gene3D" id="1.10.10.60">
    <property type="entry name" value="Homeodomain-like"/>
    <property type="match status" value="1"/>
</dbReference>
<keyword evidence="4" id="KW-0804">Transcription</keyword>
<comment type="caution">
    <text evidence="8">The sequence shown here is derived from an EMBL/GenBank/DDBJ whole genome shotgun (WGS) entry which is preliminary data.</text>
</comment>
<organism evidence="8 9">
    <name type="scientific">Escallonia herrerae</name>
    <dbReference type="NCBI Taxonomy" id="1293975"/>
    <lineage>
        <taxon>Eukaryota</taxon>
        <taxon>Viridiplantae</taxon>
        <taxon>Streptophyta</taxon>
        <taxon>Embryophyta</taxon>
        <taxon>Tracheophyta</taxon>
        <taxon>Spermatophyta</taxon>
        <taxon>Magnoliopsida</taxon>
        <taxon>eudicotyledons</taxon>
        <taxon>Gunneridae</taxon>
        <taxon>Pentapetalae</taxon>
        <taxon>asterids</taxon>
        <taxon>campanulids</taxon>
        <taxon>Escalloniales</taxon>
        <taxon>Escalloniaceae</taxon>
        <taxon>Escallonia</taxon>
    </lineage>
</organism>
<dbReference type="Pfam" id="PF13837">
    <property type="entry name" value="Myb_DNA-bind_4"/>
    <property type="match status" value="1"/>
</dbReference>
<proteinExistence type="predicted"/>
<dbReference type="InterPro" id="IPR058943">
    <property type="entry name" value="GT-1/4_C"/>
</dbReference>
<evidence type="ECO:0000256" key="3">
    <source>
        <dbReference type="ARBA" id="ARBA00023125"/>
    </source>
</evidence>
<sequence length="355" mass="40475">MFTRLNPFNDEARDHLMTQGDSNGGLVLPESSGEGQGQRGQKRRAETWVTEETQCLISLRREFHGLFNSSKSNRHIWEQIAARMREMGWERTASMCCEKWRNLVKEFKKVKKQNGVMQGVSFYDEVAEYFSEKKISVQSKNPRAGFQYSDRAFNLEQHLDHDGDPLGVSEAGAVVTNGLPAWNWRGTPRNGGENESRYTGRLRVISVTWGDCTKRIGIDGSSEAIKEAIKSAFGLRTNRAFCLEDEDEIVHALDREMPLRNYRLHLDEGLTIKVCLSDVSNHRPCRFIEKTFYRDDDLSTFLRSFGWIGVRGLRCNKHIDSLDDLVMDEVYHGVRLGASLRMTGIMKLGALPSKS</sequence>
<gene>
    <name evidence="8" type="ORF">RJ639_026920</name>
</gene>
<dbReference type="Proteomes" id="UP001188597">
    <property type="component" value="Unassembled WGS sequence"/>
</dbReference>
<name>A0AA88X6T8_9ASTE</name>
<dbReference type="EMBL" id="JAVXUP010000051">
    <property type="protein sequence ID" value="KAK3040599.1"/>
    <property type="molecule type" value="Genomic_DNA"/>
</dbReference>
<feature type="domain" description="Myb-like" evidence="7">
    <location>
        <begin position="40"/>
        <end position="104"/>
    </location>
</feature>
<keyword evidence="9" id="KW-1185">Reference proteome</keyword>
<dbReference type="InterPro" id="IPR001005">
    <property type="entry name" value="SANT/Myb"/>
</dbReference>
<dbReference type="GO" id="GO:0003677">
    <property type="term" value="F:DNA binding"/>
    <property type="evidence" value="ECO:0007669"/>
    <property type="project" value="UniProtKB-KW"/>
</dbReference>
<evidence type="ECO:0000256" key="2">
    <source>
        <dbReference type="ARBA" id="ARBA00023015"/>
    </source>
</evidence>
<dbReference type="Pfam" id="PF26214">
    <property type="entry name" value="Ubiquitin_GT-1"/>
    <property type="match status" value="1"/>
</dbReference>
<evidence type="ECO:0000313" key="9">
    <source>
        <dbReference type="Proteomes" id="UP001188597"/>
    </source>
</evidence>
<protein>
    <recommendedName>
        <fullName evidence="7">Myb-like domain-containing protein</fullName>
    </recommendedName>
</protein>
<dbReference type="CDD" id="cd12203">
    <property type="entry name" value="GT1"/>
    <property type="match status" value="1"/>
</dbReference>
<dbReference type="GO" id="GO:0006355">
    <property type="term" value="P:regulation of DNA-templated transcription"/>
    <property type="evidence" value="ECO:0007669"/>
    <property type="project" value="UniProtKB-ARBA"/>
</dbReference>
<keyword evidence="2" id="KW-0805">Transcription regulation</keyword>
<reference evidence="8" key="1">
    <citation type="submission" date="2022-12" db="EMBL/GenBank/DDBJ databases">
        <title>Draft genome assemblies for two species of Escallonia (Escalloniales).</title>
        <authorList>
            <person name="Chanderbali A."/>
            <person name="Dervinis C."/>
            <person name="Anghel I."/>
            <person name="Soltis D."/>
            <person name="Soltis P."/>
            <person name="Zapata F."/>
        </authorList>
    </citation>
    <scope>NUCLEOTIDE SEQUENCE</scope>
    <source>
        <strain evidence="8">UCBG64.0493</strain>
        <tissue evidence="8">Leaf</tissue>
    </source>
</reference>
<evidence type="ECO:0000259" key="7">
    <source>
        <dbReference type="PROSITE" id="PS50090"/>
    </source>
</evidence>
<feature type="region of interest" description="Disordered" evidence="6">
    <location>
        <begin position="1"/>
        <end position="45"/>
    </location>
</feature>
<dbReference type="GO" id="GO:0005634">
    <property type="term" value="C:nucleus"/>
    <property type="evidence" value="ECO:0007669"/>
    <property type="project" value="UniProtKB-SubCell"/>
</dbReference>
<dbReference type="SMART" id="SM00717">
    <property type="entry name" value="SANT"/>
    <property type="match status" value="1"/>
</dbReference>
<accession>A0AA88X6T8</accession>
<evidence type="ECO:0000256" key="1">
    <source>
        <dbReference type="ARBA" id="ARBA00004123"/>
    </source>
</evidence>